<dbReference type="SUPFAM" id="SSF51430">
    <property type="entry name" value="NAD(P)-linked oxidoreductase"/>
    <property type="match status" value="1"/>
</dbReference>
<dbReference type="InterPro" id="IPR023210">
    <property type="entry name" value="NADP_OxRdtase_dom"/>
</dbReference>
<gene>
    <name evidence="5" type="ORF">RI129_002803</name>
</gene>
<protein>
    <recommendedName>
        <fullName evidence="4">NADP-dependent oxidoreductase domain-containing protein</fullName>
    </recommendedName>
</protein>
<dbReference type="Gene3D" id="3.20.20.100">
    <property type="entry name" value="NADP-dependent oxidoreductase domain"/>
    <property type="match status" value="1"/>
</dbReference>
<proteinExistence type="predicted"/>
<organism evidence="5 6">
    <name type="scientific">Pyrocoelia pectoralis</name>
    <dbReference type="NCBI Taxonomy" id="417401"/>
    <lineage>
        <taxon>Eukaryota</taxon>
        <taxon>Metazoa</taxon>
        <taxon>Ecdysozoa</taxon>
        <taxon>Arthropoda</taxon>
        <taxon>Hexapoda</taxon>
        <taxon>Insecta</taxon>
        <taxon>Pterygota</taxon>
        <taxon>Neoptera</taxon>
        <taxon>Endopterygota</taxon>
        <taxon>Coleoptera</taxon>
        <taxon>Polyphaga</taxon>
        <taxon>Elateriformia</taxon>
        <taxon>Elateroidea</taxon>
        <taxon>Lampyridae</taxon>
        <taxon>Lampyrinae</taxon>
        <taxon>Pyrocoelia</taxon>
    </lineage>
</organism>
<evidence type="ECO:0000313" key="5">
    <source>
        <dbReference type="EMBL" id="KAK5647911.1"/>
    </source>
</evidence>
<dbReference type="InterPro" id="IPR020471">
    <property type="entry name" value="AKR"/>
</dbReference>
<dbReference type="PIRSF" id="PIRSF000097">
    <property type="entry name" value="AKR"/>
    <property type="match status" value="1"/>
</dbReference>
<feature type="site" description="Lowers pKa of active site Tyr" evidence="3">
    <location>
        <position position="77"/>
    </location>
</feature>
<dbReference type="PROSITE" id="PS00062">
    <property type="entry name" value="ALDOKETO_REDUCTASE_2"/>
    <property type="match status" value="1"/>
</dbReference>
<evidence type="ECO:0000256" key="1">
    <source>
        <dbReference type="PIRSR" id="PIRSR000097-1"/>
    </source>
</evidence>
<feature type="binding site" evidence="2">
    <location>
        <position position="110"/>
    </location>
    <ligand>
        <name>substrate</name>
    </ligand>
</feature>
<feature type="domain" description="NADP-dependent oxidoreductase" evidence="4">
    <location>
        <begin position="16"/>
        <end position="216"/>
    </location>
</feature>
<dbReference type="CDD" id="cd19071">
    <property type="entry name" value="AKR_AKR1-5-like"/>
    <property type="match status" value="1"/>
</dbReference>
<dbReference type="PANTHER" id="PTHR11732">
    <property type="entry name" value="ALDO/KETO REDUCTASE"/>
    <property type="match status" value="1"/>
</dbReference>
<evidence type="ECO:0000256" key="2">
    <source>
        <dbReference type="PIRSR" id="PIRSR000097-2"/>
    </source>
</evidence>
<dbReference type="PROSITE" id="PS00798">
    <property type="entry name" value="ALDOKETO_REDUCTASE_1"/>
    <property type="match status" value="1"/>
</dbReference>
<reference evidence="5 6" key="1">
    <citation type="journal article" date="2024" name="Insects">
        <title>An Improved Chromosome-Level Genome Assembly of the Firefly Pyrocoelia pectoralis.</title>
        <authorList>
            <person name="Fu X."/>
            <person name="Meyer-Rochow V.B."/>
            <person name="Ballantyne L."/>
            <person name="Zhu X."/>
        </authorList>
    </citation>
    <scope>NUCLEOTIDE SEQUENCE [LARGE SCALE GENOMIC DNA]</scope>
    <source>
        <strain evidence="5">XCY_ONT2</strain>
    </source>
</reference>
<dbReference type="GO" id="GO:0016491">
    <property type="term" value="F:oxidoreductase activity"/>
    <property type="evidence" value="ECO:0007669"/>
    <property type="project" value="InterPro"/>
</dbReference>
<dbReference type="PRINTS" id="PR00069">
    <property type="entry name" value="ALDKETRDTASE"/>
</dbReference>
<evidence type="ECO:0000256" key="3">
    <source>
        <dbReference type="PIRSR" id="PIRSR000097-3"/>
    </source>
</evidence>
<name>A0AAN7VMM3_9COLE</name>
<keyword evidence="6" id="KW-1185">Reference proteome</keyword>
<dbReference type="InterPro" id="IPR036812">
    <property type="entry name" value="NAD(P)_OxRdtase_dom_sf"/>
</dbReference>
<evidence type="ECO:0000259" key="4">
    <source>
        <dbReference type="Pfam" id="PF00248"/>
    </source>
</evidence>
<comment type="caution">
    <text evidence="5">The sequence shown here is derived from an EMBL/GenBank/DDBJ whole genome shotgun (WGS) entry which is preliminary data.</text>
</comment>
<dbReference type="Proteomes" id="UP001329430">
    <property type="component" value="Chromosome 2"/>
</dbReference>
<accession>A0AAN7VMM3</accession>
<sequence length="229" mass="25936">MNISLSGDGKLQMPIIGLGTWRAQDEVQQAVLTALDNGYRHIDTAFVYNNEEAIGNAINSWLKTEGRKREDLFITTKLPNVANRPEDVEKFLRMSLERLQLEYVDLFLIHCPFAFECNANYTPVIEENGNFVLASNNNLAIWEAMEEQVKKGLCKSIGLSNFNMTQVQEIYDAANIKPAVLQIELHAYLQQQDLVKFCRDLNIAVTAYSPLGSPGVNAHFASKYNYRQL</sequence>
<dbReference type="EMBL" id="JAVRBK010000002">
    <property type="protein sequence ID" value="KAK5647911.1"/>
    <property type="molecule type" value="Genomic_DNA"/>
</dbReference>
<evidence type="ECO:0000313" key="6">
    <source>
        <dbReference type="Proteomes" id="UP001329430"/>
    </source>
</evidence>
<feature type="active site" description="Proton donor" evidence="1">
    <location>
        <position position="48"/>
    </location>
</feature>
<dbReference type="InterPro" id="IPR018170">
    <property type="entry name" value="Aldo/ket_reductase_CS"/>
</dbReference>
<dbReference type="Pfam" id="PF00248">
    <property type="entry name" value="Aldo_ket_red"/>
    <property type="match status" value="1"/>
</dbReference>
<dbReference type="AlphaFoldDB" id="A0AAN7VMM3"/>